<reference evidence="10" key="1">
    <citation type="submission" date="2024-07" db="EMBL/GenBank/DDBJ databases">
        <title>Halotolerant mesophilic bacterium Ornithinibacillus sp. 4-3, sp. nov., isolated from soil.</title>
        <authorList>
            <person name="Sidarenka A.V."/>
            <person name="Guliayeva D.E."/>
            <person name="Leanovich S.I."/>
            <person name="Hileuskaya K.S."/>
            <person name="Akhremchuk A.E."/>
            <person name="Sikolenko M.A."/>
            <person name="Valentovich L.N."/>
        </authorList>
    </citation>
    <scope>NUCLEOTIDE SEQUENCE</scope>
    <source>
        <strain evidence="10">4-3</strain>
    </source>
</reference>
<dbReference type="AlphaFoldDB" id="A0AB39HNS2"/>
<feature type="domain" description="RecJ OB" evidence="9">
    <location>
        <begin position="449"/>
        <end position="552"/>
    </location>
</feature>
<evidence type="ECO:0000256" key="3">
    <source>
        <dbReference type="ARBA" id="ARBA00022722"/>
    </source>
</evidence>
<dbReference type="InterPro" id="IPR051673">
    <property type="entry name" value="SSDNA_exonuclease_RecJ"/>
</dbReference>
<dbReference type="Pfam" id="PF01368">
    <property type="entry name" value="DHH"/>
    <property type="match status" value="1"/>
</dbReference>
<name>A0AB39HNS2_9BACI</name>
<dbReference type="Pfam" id="PF17768">
    <property type="entry name" value="RecJ_OB"/>
    <property type="match status" value="1"/>
</dbReference>
<dbReference type="NCBIfam" id="TIGR00644">
    <property type="entry name" value="recJ"/>
    <property type="match status" value="1"/>
</dbReference>
<dbReference type="InterPro" id="IPR003156">
    <property type="entry name" value="DHHA1_dom"/>
</dbReference>
<evidence type="ECO:0000259" key="8">
    <source>
        <dbReference type="Pfam" id="PF10141"/>
    </source>
</evidence>
<dbReference type="GO" id="GO:0006281">
    <property type="term" value="P:DNA repair"/>
    <property type="evidence" value="ECO:0007669"/>
    <property type="project" value="InterPro"/>
</dbReference>
<dbReference type="InterPro" id="IPR038763">
    <property type="entry name" value="DHH_sf"/>
</dbReference>
<dbReference type="Pfam" id="PF10141">
    <property type="entry name" value="ssDNA-exonuc_C"/>
    <property type="match status" value="1"/>
</dbReference>
<dbReference type="InterPro" id="IPR004610">
    <property type="entry name" value="RecJ"/>
</dbReference>
<evidence type="ECO:0000259" key="9">
    <source>
        <dbReference type="Pfam" id="PF17768"/>
    </source>
</evidence>
<dbReference type="PANTHER" id="PTHR30255:SF2">
    <property type="entry name" value="SINGLE-STRANDED-DNA-SPECIFIC EXONUCLEASE RECJ"/>
    <property type="match status" value="1"/>
</dbReference>
<accession>A0AB39HNS2</accession>
<dbReference type="GO" id="GO:0003676">
    <property type="term" value="F:nucleic acid binding"/>
    <property type="evidence" value="ECO:0007669"/>
    <property type="project" value="InterPro"/>
</dbReference>
<dbReference type="RefSeq" id="WP_368652180.1">
    <property type="nucleotide sequence ID" value="NZ_CP162599.1"/>
</dbReference>
<evidence type="ECO:0000256" key="2">
    <source>
        <dbReference type="ARBA" id="ARBA00019841"/>
    </source>
</evidence>
<evidence type="ECO:0000259" key="7">
    <source>
        <dbReference type="Pfam" id="PF02272"/>
    </source>
</evidence>
<keyword evidence="4" id="KW-0378">Hydrolase</keyword>
<dbReference type="PANTHER" id="PTHR30255">
    <property type="entry name" value="SINGLE-STRANDED-DNA-SPECIFIC EXONUCLEASE RECJ"/>
    <property type="match status" value="1"/>
</dbReference>
<dbReference type="SUPFAM" id="SSF64182">
    <property type="entry name" value="DHH phosphoesterases"/>
    <property type="match status" value="1"/>
</dbReference>
<keyword evidence="5 10" id="KW-0269">Exonuclease</keyword>
<dbReference type="EMBL" id="CP162599">
    <property type="protein sequence ID" value="XDK31453.1"/>
    <property type="molecule type" value="Genomic_DNA"/>
</dbReference>
<evidence type="ECO:0000256" key="4">
    <source>
        <dbReference type="ARBA" id="ARBA00022801"/>
    </source>
</evidence>
<evidence type="ECO:0000256" key="5">
    <source>
        <dbReference type="ARBA" id="ARBA00022839"/>
    </source>
</evidence>
<dbReference type="InterPro" id="IPR018779">
    <property type="entry name" value="RecJ_C"/>
</dbReference>
<feature type="domain" description="DHHA1" evidence="7">
    <location>
        <begin position="338"/>
        <end position="432"/>
    </location>
</feature>
<evidence type="ECO:0000256" key="1">
    <source>
        <dbReference type="ARBA" id="ARBA00005915"/>
    </source>
</evidence>
<evidence type="ECO:0000259" key="6">
    <source>
        <dbReference type="Pfam" id="PF01368"/>
    </source>
</evidence>
<feature type="domain" description="DDH" evidence="6">
    <location>
        <begin position="79"/>
        <end position="222"/>
    </location>
</feature>
<dbReference type="Gene3D" id="3.10.310.30">
    <property type="match status" value="1"/>
</dbReference>
<dbReference type="GO" id="GO:0008409">
    <property type="term" value="F:5'-3' exonuclease activity"/>
    <property type="evidence" value="ECO:0007669"/>
    <property type="project" value="InterPro"/>
</dbReference>
<dbReference type="Pfam" id="PF02272">
    <property type="entry name" value="DHHA1"/>
    <property type="match status" value="1"/>
</dbReference>
<feature type="domain" description="Single-stranded-DNA-specific exonuclease RecJ C-terminal" evidence="8">
    <location>
        <begin position="559"/>
        <end position="757"/>
    </location>
</feature>
<dbReference type="InterPro" id="IPR041122">
    <property type="entry name" value="RecJ_OB"/>
</dbReference>
<keyword evidence="3" id="KW-0540">Nuclease</keyword>
<dbReference type="Gene3D" id="3.90.1640.30">
    <property type="match status" value="1"/>
</dbReference>
<protein>
    <recommendedName>
        <fullName evidence="2">Single-stranded-DNA-specific exonuclease RecJ</fullName>
    </recommendedName>
</protein>
<gene>
    <name evidence="10" type="primary">recJ</name>
    <name evidence="10" type="ORF">AB4Y30_10475</name>
</gene>
<comment type="similarity">
    <text evidence="1">Belongs to the RecJ family.</text>
</comment>
<sequence length="779" mass="88303">MLTSKAKWNFHQVEGNTWVGDSEFSPIIQKLFMQRGIYTDQEAKSFLEIDLNNLHQPEGLSMIEKAVQRVHQAIENKEQILVFGDYDADGVTSTALLMKALQELGADCDFYIPNRFTEGYGPNKEAFQLAYNRGISLILTVDTGIAAIEEALFAKELGLDLIITDHHELQEELPEAYAIINPKCSPDYPFHELAGVGVTFKFAQALLGYFPEHLLEFVAIGTIADLVPLVDENRILAYYGLRKLSETKNAGIKALLKLCQINGVVTEEDVGFQLGPRINAVGRLQDAELAVELFLSEDNEDAEHLASEVHALNEERKKIVVQIVKEAEEIVAEKQLPNVIVVAKEGWNEGVLGIVASRLVQKYQRPAIVLAINPEKMVAKGSARSIPAFNMFKNCMEIKDLFEQFGGHSQAAGMTIPYENIEEVQALLSEAAEQQLTPEDFKPVLEINQKLEINKLDLSLIEEINQLAPFGIGNPKPLFVVDAIPNDVRQLGANQNHLKLKFTEDGTTMEAIGFQKGALFSYITKETSIEIAGELSVNEWNGNRKVQMIMTDLQIKDWQLFDHRGKKEIDITSYLIEEASHLVVCDESRSTDAFQQRNVTVINYDTDMSELTQHEHVYFLDLPLELKHVEQIIQQIQPQNIHVCYYVEDSVYLKPFPTRDTFIKYYSLVKKQQSLNVKQQLKPLMSTYGWSKDLIIFMSEVFIDLKFLTANDGVLYAVPNPDKKDLQDSTVLQERKTKIEIEKILYYSTYEMLKQWFGRLLVDTTKDGEETNNGLQTTY</sequence>
<dbReference type="InterPro" id="IPR001667">
    <property type="entry name" value="DDH_dom"/>
</dbReference>
<proteinExistence type="inferred from homology"/>
<dbReference type="GO" id="GO:0006310">
    <property type="term" value="P:DNA recombination"/>
    <property type="evidence" value="ECO:0007669"/>
    <property type="project" value="InterPro"/>
</dbReference>
<organism evidence="10">
    <name type="scientific">Ornithinibacillus sp. 4-3</name>
    <dbReference type="NCBI Taxonomy" id="3231488"/>
    <lineage>
        <taxon>Bacteria</taxon>
        <taxon>Bacillati</taxon>
        <taxon>Bacillota</taxon>
        <taxon>Bacilli</taxon>
        <taxon>Bacillales</taxon>
        <taxon>Bacillaceae</taxon>
        <taxon>Ornithinibacillus</taxon>
    </lineage>
</organism>
<evidence type="ECO:0000313" key="10">
    <source>
        <dbReference type="EMBL" id="XDK31453.1"/>
    </source>
</evidence>